<dbReference type="HOGENOM" id="CLU_142806_2_0_6"/>
<sequence length="123" mass="13219">MEKILALLLTFILFGCTSYGSKIDRNYATSIEKGVTTEAEVVRQMGPPTSMGLGGEGLKTLSYMHVASQFKASTFIPIVGLFAGGADTQTTMLIITIDQETGIVKNWTYNQSDSEVNTGLTAN</sequence>
<dbReference type="PATRIC" id="fig|1129794.4.peg.2409"/>
<evidence type="ECO:0008006" key="3">
    <source>
        <dbReference type="Google" id="ProtNLM"/>
    </source>
</evidence>
<keyword evidence="2" id="KW-1185">Reference proteome</keyword>
<reference evidence="1 2" key="1">
    <citation type="journal article" date="2013" name="Genome Announc.">
        <title>Complete Genome Sequence of Glaciecola psychrophila Strain 170T.</title>
        <authorList>
            <person name="Yin J."/>
            <person name="Chen J."/>
            <person name="Liu G."/>
            <person name="Yu Y."/>
            <person name="Song L."/>
            <person name="Wang X."/>
            <person name="Qu X."/>
        </authorList>
    </citation>
    <scope>NUCLEOTIDE SEQUENCE [LARGE SCALE GENOMIC DNA]</scope>
    <source>
        <strain evidence="1 2">170</strain>
    </source>
</reference>
<dbReference type="OrthoDB" id="7225452at2"/>
<name>K6ZLG7_9ALTE</name>
<accession>K6ZLG7</accession>
<gene>
    <name evidence="1" type="ORF">C427_2430</name>
</gene>
<dbReference type="STRING" id="1129794.C427_2430"/>
<evidence type="ECO:0000313" key="1">
    <source>
        <dbReference type="EMBL" id="AGH44539.1"/>
    </source>
</evidence>
<dbReference type="KEGG" id="gps:C427_2430"/>
<dbReference type="EMBL" id="CP003837">
    <property type="protein sequence ID" value="AGH44539.1"/>
    <property type="molecule type" value="Genomic_DNA"/>
</dbReference>
<dbReference type="Proteomes" id="UP000011864">
    <property type="component" value="Chromosome"/>
</dbReference>
<dbReference type="AlphaFoldDB" id="K6ZLG7"/>
<dbReference type="eggNOG" id="COG2913">
    <property type="taxonomic scope" value="Bacteria"/>
</dbReference>
<dbReference type="PROSITE" id="PS51257">
    <property type="entry name" value="PROKAR_LIPOPROTEIN"/>
    <property type="match status" value="1"/>
</dbReference>
<proteinExistence type="predicted"/>
<dbReference type="RefSeq" id="WP_007636465.1">
    <property type="nucleotide sequence ID" value="NC_020514.1"/>
</dbReference>
<protein>
    <recommendedName>
        <fullName evidence="3">Lipoprotein</fullName>
    </recommendedName>
</protein>
<evidence type="ECO:0000313" key="2">
    <source>
        <dbReference type="Proteomes" id="UP000011864"/>
    </source>
</evidence>
<organism evidence="1 2">
    <name type="scientific">Paraglaciecola psychrophila 170</name>
    <dbReference type="NCBI Taxonomy" id="1129794"/>
    <lineage>
        <taxon>Bacteria</taxon>
        <taxon>Pseudomonadati</taxon>
        <taxon>Pseudomonadota</taxon>
        <taxon>Gammaproteobacteria</taxon>
        <taxon>Alteromonadales</taxon>
        <taxon>Alteromonadaceae</taxon>
        <taxon>Paraglaciecola</taxon>
    </lineage>
</organism>